<keyword evidence="4" id="KW-1185">Reference proteome</keyword>
<gene>
    <name evidence="3" type="ORF">H4075_01985</name>
</gene>
<dbReference type="KEGG" id="lacs:H4075_01985"/>
<protein>
    <submittedName>
        <fullName evidence="3">FkbM family methyltransferase</fullName>
    </submittedName>
</protein>
<dbReference type="GO" id="GO:0032259">
    <property type="term" value="P:methylation"/>
    <property type="evidence" value="ECO:0007669"/>
    <property type="project" value="UniProtKB-KW"/>
</dbReference>
<dbReference type="PANTHER" id="PTHR34203">
    <property type="entry name" value="METHYLTRANSFERASE, FKBM FAMILY PROTEIN"/>
    <property type="match status" value="1"/>
</dbReference>
<name>A0A7G5XHN3_9BACT</name>
<dbReference type="Proteomes" id="UP000515344">
    <property type="component" value="Chromosome"/>
</dbReference>
<dbReference type="Pfam" id="PF00535">
    <property type="entry name" value="Glycos_transf_2"/>
    <property type="match status" value="1"/>
</dbReference>
<evidence type="ECO:0000313" key="4">
    <source>
        <dbReference type="Proteomes" id="UP000515344"/>
    </source>
</evidence>
<dbReference type="Gene3D" id="3.90.550.10">
    <property type="entry name" value="Spore Coat Polysaccharide Biosynthesis Protein SpsA, Chain A"/>
    <property type="match status" value="1"/>
</dbReference>
<evidence type="ECO:0000259" key="2">
    <source>
        <dbReference type="Pfam" id="PF05050"/>
    </source>
</evidence>
<accession>A0A7G5XHN3</accession>
<dbReference type="SUPFAM" id="SSF53335">
    <property type="entry name" value="S-adenosyl-L-methionine-dependent methyltransferases"/>
    <property type="match status" value="1"/>
</dbReference>
<dbReference type="InterPro" id="IPR001173">
    <property type="entry name" value="Glyco_trans_2-like"/>
</dbReference>
<dbReference type="Pfam" id="PF05050">
    <property type="entry name" value="Methyltransf_21"/>
    <property type="match status" value="1"/>
</dbReference>
<evidence type="ECO:0000259" key="1">
    <source>
        <dbReference type="Pfam" id="PF00535"/>
    </source>
</evidence>
<dbReference type="PANTHER" id="PTHR34203:SF15">
    <property type="entry name" value="SLL1173 PROTEIN"/>
    <property type="match status" value="1"/>
</dbReference>
<dbReference type="InterPro" id="IPR029044">
    <property type="entry name" value="Nucleotide-diphossugar_trans"/>
</dbReference>
<dbReference type="SUPFAM" id="SSF53448">
    <property type="entry name" value="Nucleotide-diphospho-sugar transferases"/>
    <property type="match status" value="1"/>
</dbReference>
<dbReference type="AlphaFoldDB" id="A0A7G5XHN3"/>
<dbReference type="NCBIfam" id="TIGR01444">
    <property type="entry name" value="fkbM_fam"/>
    <property type="match status" value="1"/>
</dbReference>
<evidence type="ECO:0000313" key="3">
    <source>
        <dbReference type="EMBL" id="QNA44986.1"/>
    </source>
</evidence>
<feature type="domain" description="Methyltransferase FkbM" evidence="2">
    <location>
        <begin position="404"/>
        <end position="557"/>
    </location>
</feature>
<dbReference type="InterPro" id="IPR006342">
    <property type="entry name" value="FkbM_mtfrase"/>
</dbReference>
<proteinExistence type="predicted"/>
<keyword evidence="3" id="KW-0489">Methyltransferase</keyword>
<dbReference type="InterPro" id="IPR029063">
    <property type="entry name" value="SAM-dependent_MTases_sf"/>
</dbReference>
<keyword evidence="3" id="KW-0808">Transferase</keyword>
<dbReference type="RefSeq" id="WP_182803648.1">
    <property type="nucleotide sequence ID" value="NZ_CP060007.1"/>
</dbReference>
<dbReference type="EMBL" id="CP060007">
    <property type="protein sequence ID" value="QNA44986.1"/>
    <property type="molecule type" value="Genomic_DNA"/>
</dbReference>
<organism evidence="3 4">
    <name type="scientific">Lacibacter sediminis</name>
    <dbReference type="NCBI Taxonomy" id="2760713"/>
    <lineage>
        <taxon>Bacteria</taxon>
        <taxon>Pseudomonadati</taxon>
        <taxon>Bacteroidota</taxon>
        <taxon>Chitinophagia</taxon>
        <taxon>Chitinophagales</taxon>
        <taxon>Chitinophagaceae</taxon>
        <taxon>Lacibacter</taxon>
    </lineage>
</organism>
<dbReference type="InterPro" id="IPR052514">
    <property type="entry name" value="SAM-dependent_MTase"/>
</dbReference>
<reference evidence="4" key="1">
    <citation type="submission" date="2020-08" db="EMBL/GenBank/DDBJ databases">
        <title>Lacibacter sp. S13-6-6 genome sequencing.</title>
        <authorList>
            <person name="Jin L."/>
        </authorList>
    </citation>
    <scope>NUCLEOTIDE SEQUENCE [LARGE SCALE GENOMIC DNA]</scope>
    <source>
        <strain evidence="4">S13-6-6</strain>
    </source>
</reference>
<dbReference type="GO" id="GO:0008168">
    <property type="term" value="F:methyltransferase activity"/>
    <property type="evidence" value="ECO:0007669"/>
    <property type="project" value="UniProtKB-KW"/>
</dbReference>
<sequence length="572" mass="66519">MIPLLTVCLITYNHKQFIRQAIEGVLKQQVDFSFQLLIADDYSTDGTRDILVAYQQKHPDFIHLILQEKNVGPAQNWIDLITRPQSKYIAYFEGDDYWIDPLKLQKQVTFLEANEEYSFTFHQALRISEHSSEYDVYPVTDIRSFEAHTFFKMTTIPMASLVYRTNVPLTIRMNHRHGDFMMLCSLLTHGKAYFFNEVMSVYRVHTGGVSFNHFTAKYLEKRLIDLSVEVNLLEFSPAVRKEIAHTYVTHAILAVTFFRNELTKRQMVGYLVNSIKYRKPSGSYLKEYQKLFISFSPFMGKLLSIFNIKQMKHFFKRVYDKLTARGFRDQILYETKATQKQLTILREQQFISNPVMVIGGMKICLPLFHADHIQKIIYQNRNYYELETLGFLRTHYKQFDHIIDIGSNIGNHMLYYCNYLAPKKVYCFEPNVFNRNQLEHNVSLNHLNKVVTVYPFALGAASGKGVQTDFSLGNTGMNRIDRLSDADNDADAVDIRSLDSFSIAQANFMKIDVEGFEVEVLKGAGETIKRCKPVVMIEVFESNRPEVEALMQGFGYKKFITLEDYNNIYVPL</sequence>
<feature type="domain" description="Glycosyltransferase 2-like" evidence="1">
    <location>
        <begin position="6"/>
        <end position="117"/>
    </location>
</feature>
<dbReference type="Gene3D" id="3.40.50.150">
    <property type="entry name" value="Vaccinia Virus protein VP39"/>
    <property type="match status" value="1"/>
</dbReference>